<organism evidence="1 2">
    <name type="scientific">Nitratifractor salsuginis (strain DSM 16511 / JCM 12458 / E9I37-1)</name>
    <dbReference type="NCBI Taxonomy" id="749222"/>
    <lineage>
        <taxon>Bacteria</taxon>
        <taxon>Pseudomonadati</taxon>
        <taxon>Campylobacterota</taxon>
        <taxon>Epsilonproteobacteria</taxon>
        <taxon>Campylobacterales</taxon>
        <taxon>Sulfurovaceae</taxon>
        <taxon>Nitratifractor</taxon>
    </lineage>
</organism>
<accession>E6WXU3</accession>
<reference evidence="1 2" key="1">
    <citation type="journal article" date="2011" name="Stand. Genomic Sci.">
        <title>Complete genome sequence of Nitratifractor salsuginis type strain (E9I37-1).</title>
        <authorList>
            <person name="Anderson I."/>
            <person name="Sikorski J."/>
            <person name="Zeytun A."/>
            <person name="Nolan M."/>
            <person name="Lapidus A."/>
            <person name="Lucas S."/>
            <person name="Hammon N."/>
            <person name="Deshpande S."/>
            <person name="Cheng J.F."/>
            <person name="Tapia R."/>
            <person name="Han C."/>
            <person name="Goodwin L."/>
            <person name="Pitluck S."/>
            <person name="Liolios K."/>
            <person name="Pagani I."/>
            <person name="Ivanova N."/>
            <person name="Huntemann M."/>
            <person name="Mavromatis K."/>
            <person name="Ovchinikova G."/>
            <person name="Pati A."/>
            <person name="Chen A."/>
            <person name="Palaniappan K."/>
            <person name="Land M."/>
            <person name="Hauser L."/>
            <person name="Brambilla E.M."/>
            <person name="Ngatchou-Djao O.D."/>
            <person name="Rohde M."/>
            <person name="Tindall B.J."/>
            <person name="Goker M."/>
            <person name="Detter J.C."/>
            <person name="Woyke T."/>
            <person name="Bristow J."/>
            <person name="Eisen J.A."/>
            <person name="Markowitz V."/>
            <person name="Hugenholtz P."/>
            <person name="Klenk H.P."/>
            <person name="Kyrpides N.C."/>
        </authorList>
    </citation>
    <scope>NUCLEOTIDE SEQUENCE [LARGE SCALE GENOMIC DNA]</scope>
    <source>
        <strain evidence="2">DSM 16511 / JCM 12458 / E9I37-1</strain>
    </source>
</reference>
<dbReference type="AlphaFoldDB" id="E6WXU3"/>
<dbReference type="eggNOG" id="ENOG5031AUI">
    <property type="taxonomic scope" value="Bacteria"/>
</dbReference>
<dbReference type="STRING" id="749222.Nitsa_1094"/>
<dbReference type="OrthoDB" id="5334833at2"/>
<dbReference type="Proteomes" id="UP000008633">
    <property type="component" value="Chromosome"/>
</dbReference>
<proteinExistence type="predicted"/>
<protein>
    <submittedName>
        <fullName evidence="1">Uncharacterized protein</fullName>
    </submittedName>
</protein>
<evidence type="ECO:0000313" key="2">
    <source>
        <dbReference type="Proteomes" id="UP000008633"/>
    </source>
</evidence>
<reference evidence="2" key="2">
    <citation type="submission" date="2011-01" db="EMBL/GenBank/DDBJ databases">
        <title>The complete genome of Nitratifractor salsuginis DSM 16511.</title>
        <authorList>
            <consortium name="US DOE Joint Genome Institute (JGI-PGF)"/>
            <person name="Lucas S."/>
            <person name="Copeland A."/>
            <person name="Lapidus A."/>
            <person name="Bruce D."/>
            <person name="Goodwin L."/>
            <person name="Pitluck S."/>
            <person name="Kyrpides N."/>
            <person name="Mavromatis K."/>
            <person name="Ivanova N."/>
            <person name="Mikhailova N."/>
            <person name="Zeytun A."/>
            <person name="Detter J.C."/>
            <person name="Tapia R."/>
            <person name="Han C."/>
            <person name="Land M."/>
            <person name="Hauser L."/>
            <person name="Markowitz V."/>
            <person name="Cheng J.-F."/>
            <person name="Hugenholtz P."/>
            <person name="Woyke T."/>
            <person name="Wu D."/>
            <person name="Tindall B."/>
            <person name="Schuetze A."/>
            <person name="Brambilla E."/>
            <person name="Klenk H.-P."/>
            <person name="Eisen J.A."/>
        </authorList>
    </citation>
    <scope>NUCLEOTIDE SEQUENCE [LARGE SCALE GENOMIC DNA]</scope>
    <source>
        <strain evidence="2">DSM 16511 / JCM 12458 / E9I37-1</strain>
    </source>
</reference>
<sequence length="71" mass="7932">MSSESASRPFPADQWEEALARELERLKECQSAHNLSSCLQCPEILGCKIRESYVTAVYESMNKGQGGGFEF</sequence>
<gene>
    <name evidence="1" type="ordered locus">Nitsa_1094</name>
</gene>
<dbReference type="EMBL" id="CP002452">
    <property type="protein sequence ID" value="ADV46350.1"/>
    <property type="molecule type" value="Genomic_DNA"/>
</dbReference>
<dbReference type="RefSeq" id="WP_013554042.1">
    <property type="nucleotide sequence ID" value="NC_014935.1"/>
</dbReference>
<keyword evidence="2" id="KW-1185">Reference proteome</keyword>
<evidence type="ECO:0000313" key="1">
    <source>
        <dbReference type="EMBL" id="ADV46350.1"/>
    </source>
</evidence>
<name>E6WXU3_NITSE</name>
<dbReference type="KEGG" id="nsa:Nitsa_1094"/>
<dbReference type="HOGENOM" id="CLU_195206_0_0_7"/>